<organism evidence="2 3">
    <name type="scientific">Roseibium polysiphoniae</name>
    <dbReference type="NCBI Taxonomy" id="2571221"/>
    <lineage>
        <taxon>Bacteria</taxon>
        <taxon>Pseudomonadati</taxon>
        <taxon>Pseudomonadota</taxon>
        <taxon>Alphaproteobacteria</taxon>
        <taxon>Hyphomicrobiales</taxon>
        <taxon>Stappiaceae</taxon>
        <taxon>Roseibium</taxon>
    </lineage>
</organism>
<dbReference type="AlphaFoldDB" id="A0A944CE91"/>
<dbReference type="Pfam" id="PF13671">
    <property type="entry name" value="AAA_33"/>
    <property type="match status" value="1"/>
</dbReference>
<accession>A0A944CE91</accession>
<dbReference type="Gene3D" id="3.90.1200.10">
    <property type="match status" value="1"/>
</dbReference>
<proteinExistence type="predicted"/>
<protein>
    <submittedName>
        <fullName evidence="2">Aminoglycoside phosphotransferase</fullName>
    </submittedName>
</protein>
<dbReference type="EMBL" id="QTKU01000003">
    <property type="protein sequence ID" value="MBS8261479.1"/>
    <property type="molecule type" value="Genomic_DNA"/>
</dbReference>
<evidence type="ECO:0000313" key="3">
    <source>
        <dbReference type="Proteomes" id="UP000705379"/>
    </source>
</evidence>
<evidence type="ECO:0000313" key="2">
    <source>
        <dbReference type="EMBL" id="MBS8261479.1"/>
    </source>
</evidence>
<reference evidence="2" key="1">
    <citation type="submission" date="2018-08" db="EMBL/GenBank/DDBJ databases">
        <authorList>
            <person name="Jin W."/>
            <person name="Wang H."/>
            <person name="Yang Y."/>
            <person name="Li M."/>
            <person name="Liu J."/>
        </authorList>
    </citation>
    <scope>NUCLEOTIDE SEQUENCE</scope>
    <source>
        <strain evidence="2">AESS21</strain>
    </source>
</reference>
<dbReference type="Gene3D" id="3.40.50.300">
    <property type="entry name" value="P-loop containing nucleotide triphosphate hydrolases"/>
    <property type="match status" value="1"/>
</dbReference>
<name>A0A944CE91_9HYPH</name>
<dbReference type="RefSeq" id="WP_213216844.1">
    <property type="nucleotide sequence ID" value="NZ_QTKU01000003.1"/>
</dbReference>
<dbReference type="Proteomes" id="UP000705379">
    <property type="component" value="Unassembled WGS sequence"/>
</dbReference>
<dbReference type="InterPro" id="IPR052732">
    <property type="entry name" value="Cell-binding_unc_protein"/>
</dbReference>
<dbReference type="InterPro" id="IPR027417">
    <property type="entry name" value="P-loop_NTPase"/>
</dbReference>
<dbReference type="InterPro" id="IPR002575">
    <property type="entry name" value="Aminoglycoside_PTrfase"/>
</dbReference>
<comment type="caution">
    <text evidence="2">The sequence shown here is derived from an EMBL/GenBank/DDBJ whole genome shotgun (WGS) entry which is preliminary data.</text>
</comment>
<dbReference type="InterPro" id="IPR011009">
    <property type="entry name" value="Kinase-like_dom_sf"/>
</dbReference>
<reference evidence="2" key="2">
    <citation type="journal article" date="2021" name="Microorganisms">
        <title>Bacterial Dimethylsulfoniopropionate Biosynthesis in the East China Sea.</title>
        <authorList>
            <person name="Liu J."/>
            <person name="Zhang Y."/>
            <person name="Liu J."/>
            <person name="Zhong H."/>
            <person name="Williams B.T."/>
            <person name="Zheng Y."/>
            <person name="Curson A.R.J."/>
            <person name="Sun C."/>
            <person name="Sun H."/>
            <person name="Song D."/>
            <person name="Wagner Mackenzie B."/>
            <person name="Bermejo Martinez A."/>
            <person name="Todd J.D."/>
            <person name="Zhang X.H."/>
        </authorList>
    </citation>
    <scope>NUCLEOTIDE SEQUENCE</scope>
    <source>
        <strain evidence="2">AESS21</strain>
    </source>
</reference>
<dbReference type="PANTHER" id="PTHR43883:SF1">
    <property type="entry name" value="GLUCONOKINASE"/>
    <property type="match status" value="1"/>
</dbReference>
<gene>
    <name evidence="2" type="ORF">DYI23_14735</name>
</gene>
<feature type="domain" description="Aminoglycoside phosphotransferase" evidence="1">
    <location>
        <begin position="100"/>
        <end position="277"/>
    </location>
</feature>
<evidence type="ECO:0000259" key="1">
    <source>
        <dbReference type="Pfam" id="PF01636"/>
    </source>
</evidence>
<dbReference type="PANTHER" id="PTHR43883">
    <property type="entry name" value="SLR0207 PROTEIN"/>
    <property type="match status" value="1"/>
</dbReference>
<sequence>MANADSQEAVFAFLMAMPVNEDERAGVTRIDTHANVVFLAGSRAYKVKRSVKFPFLDYSTLAKRAEACQREISHNIRNAAQIYIEALPITCDAGGNLAIDGPGETIEWVVIMNRFEQDRQLDHVAKDGPLSKDLCDDLADMLVAAHAAATEKPEAAQGFFKELASYVDQNEVAFAEHPDLFPPQAAEHLTRQSRLWLKRIEPLLMKRGADGHVRLCHGDAHMRNIVVLDGKPVLFDAIEFSDAMATTDTLYDLAFLLMDLWDNDQRPAANLVFNRYFDKLPVGTPEDASELQGLVALPFYLMMRAAIRAKIAASAAKTQHNETDRRAQEEQAVSYFNQAIAFLDPVEPDLVAIGGFSGTGKTTLAYALAPEIGRAPGARVLRTDIERKKRLGLSETQKAPPEAYTRAATEAVYGALDTALQTTLASGHSALFDAVFADEKERARIEQLAKAVEARFCGLWLDAPAETLMERVSARQGDASDATTEVVDLQLSYDLGDMTWSVIDAGGEPTVTLKNAKEVIGETLPQNP</sequence>
<dbReference type="SUPFAM" id="SSF56112">
    <property type="entry name" value="Protein kinase-like (PK-like)"/>
    <property type="match status" value="1"/>
</dbReference>
<dbReference type="Pfam" id="PF01636">
    <property type="entry name" value="APH"/>
    <property type="match status" value="1"/>
</dbReference>
<dbReference type="SUPFAM" id="SSF52540">
    <property type="entry name" value="P-loop containing nucleoside triphosphate hydrolases"/>
    <property type="match status" value="1"/>
</dbReference>